<evidence type="ECO:0000313" key="2">
    <source>
        <dbReference type="EMBL" id="CDI08289.1"/>
    </source>
</evidence>
<proteinExistence type="predicted"/>
<dbReference type="Proteomes" id="UP000016944">
    <property type="component" value="Chromosome I"/>
</dbReference>
<feature type="domain" description="AprE-like beta-barrel" evidence="1">
    <location>
        <begin position="4"/>
        <end position="53"/>
    </location>
</feature>
<organism evidence="2 3">
    <name type="scientific">Agrobacterium pusense</name>
    <dbReference type="NCBI Taxonomy" id="648995"/>
    <lineage>
        <taxon>Bacteria</taxon>
        <taxon>Pseudomonadati</taxon>
        <taxon>Pseudomonadota</taxon>
        <taxon>Alphaproteobacteria</taxon>
        <taxon>Hyphomicrobiales</taxon>
        <taxon>Rhizobiaceae</taxon>
        <taxon>Rhizobium/Agrobacterium group</taxon>
        <taxon>Agrobacterium</taxon>
    </lineage>
</organism>
<reference evidence="2 3" key="1">
    <citation type="journal article" date="2013" name="Genome Announc.">
        <title>Complete Genome Sequence of the Sesbania Symbiont and Rice Growth-Promoting Endophyte Rhizobium sp. Strain IRBG74.</title>
        <authorList>
            <person name="Crook M.B."/>
            <person name="Mitra S."/>
            <person name="Ane J.M."/>
            <person name="Sadowsky M.J."/>
            <person name="Gyaneshwar P."/>
        </authorList>
    </citation>
    <scope>NUCLEOTIDE SEQUENCE [LARGE SCALE GENOMIC DNA]</scope>
    <source>
        <strain evidence="2 3">IRBG74</strain>
    </source>
</reference>
<name>U4PT40_9HYPH</name>
<dbReference type="AlphaFoldDB" id="U4PT40"/>
<dbReference type="PATRIC" id="fig|424182.3.peg.1369"/>
<dbReference type="HOGENOM" id="CLU_3011235_0_0_5"/>
<evidence type="ECO:0000313" key="3">
    <source>
        <dbReference type="Proteomes" id="UP000016944"/>
    </source>
</evidence>
<dbReference type="KEGG" id="rir:BN877_I1382"/>
<protein>
    <recommendedName>
        <fullName evidence="1">AprE-like beta-barrel domain-containing protein</fullName>
    </recommendedName>
</protein>
<sequence>MGWRAKIQTPDIGQMHSPTADLAFSAFNRRYTPEVTGHPKTVAADLANNPQADENW</sequence>
<gene>
    <name evidence="2" type="ORF">BN877_I1382</name>
</gene>
<accession>U4PT40</accession>
<dbReference type="InterPro" id="IPR058982">
    <property type="entry name" value="Beta-barrel_AprE"/>
</dbReference>
<evidence type="ECO:0000259" key="1">
    <source>
        <dbReference type="Pfam" id="PF26002"/>
    </source>
</evidence>
<dbReference type="EMBL" id="HG518322">
    <property type="protein sequence ID" value="CDI08289.1"/>
    <property type="molecule type" value="Genomic_DNA"/>
</dbReference>
<dbReference type="Pfam" id="PF26002">
    <property type="entry name" value="Beta-barrel_AprE"/>
    <property type="match status" value="1"/>
</dbReference>